<dbReference type="Gene3D" id="3.40.50.140">
    <property type="match status" value="1"/>
</dbReference>
<dbReference type="SMART" id="SM00493">
    <property type="entry name" value="TOPRIM"/>
    <property type="match status" value="1"/>
</dbReference>
<dbReference type="FunFam" id="3.40.50.140:FF:000002">
    <property type="entry name" value="DNA topoisomerase"/>
    <property type="match status" value="1"/>
</dbReference>
<evidence type="ECO:0000256" key="4">
    <source>
        <dbReference type="ARBA" id="ARBA00012891"/>
    </source>
</evidence>
<protein>
    <recommendedName>
        <fullName evidence="4">DNA topoisomerase</fullName>
        <ecNumber evidence="4">5.6.2.1</ecNumber>
    </recommendedName>
</protein>
<dbReference type="InterPro" id="IPR003601">
    <property type="entry name" value="Topo_IA_2"/>
</dbReference>
<evidence type="ECO:0000256" key="6">
    <source>
        <dbReference type="ARBA" id="ARBA00023029"/>
    </source>
</evidence>
<dbReference type="PROSITE" id="PS50880">
    <property type="entry name" value="TOPRIM"/>
    <property type="match status" value="1"/>
</dbReference>
<feature type="region of interest" description="Disordered" evidence="11">
    <location>
        <begin position="87"/>
        <end position="137"/>
    </location>
</feature>
<dbReference type="PROSITE" id="PS52039">
    <property type="entry name" value="TOPO_IA_2"/>
    <property type="match status" value="1"/>
</dbReference>
<evidence type="ECO:0000256" key="11">
    <source>
        <dbReference type="SAM" id="MobiDB-lite"/>
    </source>
</evidence>
<dbReference type="InterPro" id="IPR013824">
    <property type="entry name" value="Topo_IA_cen_sub1"/>
</dbReference>
<sequence length="1512" mass="168138">MATSDSEDFESADEDLEVNGDNTTLQSVNKQKESEALLANEYHDNTKNQDICELISNDDESGALDEILKDPFNETDIGACDVSNKSDKVEGVHSGAGSNVNISNESVTKDKIKDRQQRERVKRQQKPRESRAGGALRKLGTRISPTVVPACSDSECEKVKEDFLTSEKSEKKTNQVDVHNHKSEEGKVVPDSSNRMENFKQELGKLSVEDSSQHDIVPVFDKLLQPTPEKPVDSDSSWGRWGGWGVTSLLSTATESVSTLTTHVSQGLSTVLETGIGAPDPEELAVLEKQEELKLLEEKKQNEANELSELQCEAGEKTEGKSSGLFGFSHLMSGVSSITRLVETTGSKVLTGGLDTLETIGKKTMEVLQEGDPGLKKKRALFSEKTVLSQVLREAKEKAEREAQEIEDKQAARKAHFETLFDDYQGLVHLEALEMLSKQCDIKLQSMLLTSSGTALTQLQQSLQEVKDLCQLPDDEDTEEDESDGVEWREKLDGVTKGLGVPFATDKLNKTWDMAHHWLEDCSANQKSSNSDEVVSARDIHQKAVETMAQLTAASVEQFHKVAELLLVKEDRSPTNEAQTLLQITSTLSSQVSSVATRFSECLNAATENSSDPDAVSALITSVFLEYCLSSVAVRLFVCYTRGVAHPCGVRDRRERHAGIMKVALMVAEKPSLAASLANILSNGKNSSKKGSNGSCSIHEWTGPFNGETIHFRMTSVCGHVMNLDFIGKYNNWDRVDPVELFSCPTEKKEAVPKLRMQSFLAQEAKGCDYLILWLDCDKEGENICFEVMNAVQNSMRRSIHSPDVVFRAHFSAITEKDIKAALANLGKPNENEARSVDARQELDLRIGCAFTRFQTKFFQGKYGDLDASLISYGPCQTPTLGFCVQRHDEIQTFKPELYWVLQLVVHTDDGREVTLDWDRVRSFEKEIATMFMLQVKEFKETIVAAVTTKEKTKQRPQALNTVELMRVASSGLGMGPHHAMQIAERLYTQGYISYPRTETTHYPENFDLLGVLKQQQHSVEWGSEVRDILGEGINKPRKGHDAGDHPPITPMKLANRSDLDGDAWKLYDYIARHFIATVSRDCKYLSTKVTFQVATETFACTGKTLLDPGYTTVMHWQAFGKNETIPTFTEGEVANIQDVKLVECQTCPPDYLTEAELITLMEKHGIGTDASIPVHINNISQRNYVTLASGRRLVPTPLGIILVHGYQKIDPELVLPTMRSAVEEQLNLIAHGQANYTAVLQHTVEIFKQKFLYFVKNIEGMDQLFEVSFSPLAASGKAHSRCGKCRRYMKYIQAKPSRMHCSHCDETYNLPQNGNIRIYKELKCPLDDFELLSWSAGAKGKSYPFCPYCFNHPPFREMKKGSGCNSCTHPTCPQSLNSTGISSCVECEGGVLVLDPASGPKWKLGCNRCDVIIHLFDDAQKVTVEECVCVCGAQLINVEYKQEKSKLPKEATEMSGCVFCSPYFTPLVEKHRAVSRPPGSRAPRGRGGKGRSKGKPRPPKDKMAQLAAYFV</sequence>
<keyword evidence="6" id="KW-0799">Topoisomerase</keyword>
<dbReference type="GO" id="GO:0006281">
    <property type="term" value="P:DNA repair"/>
    <property type="evidence" value="ECO:0007669"/>
    <property type="project" value="TreeGrafter"/>
</dbReference>
<keyword evidence="10" id="KW-0175">Coiled coil</keyword>
<feature type="domain" description="Topo IA-type catalytic" evidence="13">
    <location>
        <begin position="830"/>
        <end position="1253"/>
    </location>
</feature>
<evidence type="ECO:0000313" key="14">
    <source>
        <dbReference type="EMBL" id="GFG32299.1"/>
    </source>
</evidence>
<evidence type="ECO:0000256" key="1">
    <source>
        <dbReference type="ARBA" id="ARBA00000213"/>
    </source>
</evidence>
<dbReference type="OrthoDB" id="430051at2759"/>
<dbReference type="InterPro" id="IPR006171">
    <property type="entry name" value="TOPRIM_dom"/>
</dbReference>
<dbReference type="InterPro" id="IPR034144">
    <property type="entry name" value="TOPRIM_TopoIII"/>
</dbReference>
<comment type="similarity">
    <text evidence="2">Belongs to the FAM114 family.</text>
</comment>
<feature type="coiled-coil region" evidence="10">
    <location>
        <begin position="286"/>
        <end position="313"/>
    </location>
</feature>
<dbReference type="GO" id="GO:0003677">
    <property type="term" value="F:DNA binding"/>
    <property type="evidence" value="ECO:0007669"/>
    <property type="project" value="UniProtKB-KW"/>
</dbReference>
<reference evidence="15" key="1">
    <citation type="submission" date="2020-01" db="EMBL/GenBank/DDBJ databases">
        <title>Draft genome sequence of the Termite Coptotermes fromosanus.</title>
        <authorList>
            <person name="Itakura S."/>
            <person name="Yosikawa Y."/>
            <person name="Umezawa K."/>
        </authorList>
    </citation>
    <scope>NUCLEOTIDE SEQUENCE [LARGE SCALE GENOMIC DNA]</scope>
</reference>
<dbReference type="EC" id="5.6.2.1" evidence="4"/>
<dbReference type="GO" id="GO:0006265">
    <property type="term" value="P:DNA topological change"/>
    <property type="evidence" value="ECO:0007669"/>
    <property type="project" value="InterPro"/>
</dbReference>
<evidence type="ECO:0000256" key="5">
    <source>
        <dbReference type="ARBA" id="ARBA00022553"/>
    </source>
</evidence>
<dbReference type="InterPro" id="IPR003602">
    <property type="entry name" value="Topo_IA_DNA-bd_dom"/>
</dbReference>
<dbReference type="InParanoid" id="A0A6L2PI92"/>
<feature type="compositionally biased region" description="Basic residues" evidence="11">
    <location>
        <begin position="1484"/>
        <end position="1498"/>
    </location>
</feature>
<dbReference type="SUPFAM" id="SSF56712">
    <property type="entry name" value="Prokaryotic type I DNA topoisomerase"/>
    <property type="match status" value="1"/>
</dbReference>
<evidence type="ECO:0000256" key="8">
    <source>
        <dbReference type="ARBA" id="ARBA00023235"/>
    </source>
</evidence>
<dbReference type="InterPro" id="IPR013826">
    <property type="entry name" value="Topo_IA_cen_sub3"/>
</dbReference>
<dbReference type="Pfam" id="PF23546">
    <property type="entry name" value="Zn_ribbon_TOP3B"/>
    <property type="match status" value="1"/>
</dbReference>
<dbReference type="Pfam" id="PF05334">
    <property type="entry name" value="DUF719"/>
    <property type="match status" value="1"/>
</dbReference>
<dbReference type="GO" id="GO:0005634">
    <property type="term" value="C:nucleus"/>
    <property type="evidence" value="ECO:0007669"/>
    <property type="project" value="TreeGrafter"/>
</dbReference>
<feature type="coiled-coil region" evidence="10">
    <location>
        <begin position="385"/>
        <end position="416"/>
    </location>
</feature>
<dbReference type="GO" id="GO:0003917">
    <property type="term" value="F:DNA topoisomerase type I (single strand cut, ATP-independent) activity"/>
    <property type="evidence" value="ECO:0007669"/>
    <property type="project" value="UniProtKB-EC"/>
</dbReference>
<comment type="function">
    <text evidence="9">Releases the supercoiling and torsional tension of DNA introduced during the DNA replication and transcription by transiently cleaving and rejoining one strand of the DNA duplex. Introduces a single-strand break via transesterification at a target site in duplex DNA. The scissile phosphodiester is attacked by the catalytic tyrosine of the enzyme, resulting in the formation of a DNA-(5'-phosphotyrosyl)-enzyme intermediate and the expulsion of a 3'-OH DNA strand. The free DNA strand than undergoes passage around the unbroken strand thus removing DNA supercoils. Finally, in the religation step, the DNA 3'-OH attacks the covalent intermediate to expel the active-site tyrosine and restore the DNA phosphodiester backbone. Weakly relaxes negative supercoils and displays a distinct preference for binding single-stranded DNA.</text>
</comment>
<evidence type="ECO:0000259" key="12">
    <source>
        <dbReference type="PROSITE" id="PS50880"/>
    </source>
</evidence>
<dbReference type="PROSITE" id="PS00396">
    <property type="entry name" value="TOPO_IA_1"/>
    <property type="match status" value="1"/>
</dbReference>
<dbReference type="Gene3D" id="1.10.290.10">
    <property type="entry name" value="Topoisomerase I, domain 4"/>
    <property type="match status" value="1"/>
</dbReference>
<keyword evidence="8" id="KW-0413">Isomerase</keyword>
<dbReference type="Proteomes" id="UP000502823">
    <property type="component" value="Unassembled WGS sequence"/>
</dbReference>
<dbReference type="PANTHER" id="PTHR11390">
    <property type="entry name" value="PROKARYOTIC DNA TOPOISOMERASE"/>
    <property type="match status" value="1"/>
</dbReference>
<dbReference type="PRINTS" id="PR00417">
    <property type="entry name" value="PRTPISMRASEI"/>
</dbReference>
<feature type="compositionally biased region" description="Polar residues" evidence="11">
    <location>
        <begin position="96"/>
        <end position="106"/>
    </location>
</feature>
<name>A0A6L2PI92_COPFO</name>
<dbReference type="InterPro" id="IPR000380">
    <property type="entry name" value="Topo_IA"/>
</dbReference>
<dbReference type="InterPro" id="IPR023405">
    <property type="entry name" value="Topo_IA_core_domain"/>
</dbReference>
<proteinExistence type="inferred from homology"/>
<dbReference type="CDD" id="cd00186">
    <property type="entry name" value="TOP1Ac"/>
    <property type="match status" value="1"/>
</dbReference>
<dbReference type="InterPro" id="IPR013825">
    <property type="entry name" value="Topo_IA_cen_sub2"/>
</dbReference>
<comment type="catalytic activity">
    <reaction evidence="1">
        <text>ATP-independent breakage of single-stranded DNA, followed by passage and rejoining.</text>
        <dbReference type="EC" id="5.6.2.1"/>
    </reaction>
</comment>
<evidence type="ECO:0000256" key="10">
    <source>
        <dbReference type="SAM" id="Coils"/>
    </source>
</evidence>
<evidence type="ECO:0000256" key="3">
    <source>
        <dbReference type="ARBA" id="ARBA00009446"/>
    </source>
</evidence>
<feature type="compositionally biased region" description="Acidic residues" evidence="11">
    <location>
        <begin position="1"/>
        <end position="18"/>
    </location>
</feature>
<dbReference type="FunFam" id="1.10.290.10:FF:000001">
    <property type="entry name" value="DNA topoisomerase"/>
    <property type="match status" value="1"/>
</dbReference>
<dbReference type="InterPro" id="IPR013497">
    <property type="entry name" value="Topo_IA_cen"/>
</dbReference>
<dbReference type="PANTHER" id="PTHR11390:SF20">
    <property type="entry name" value="DNA TOPOISOMERASE 3-BETA-1"/>
    <property type="match status" value="1"/>
</dbReference>
<dbReference type="FunCoup" id="A0A6L2PI92">
    <property type="interactions" value="1789"/>
</dbReference>
<gene>
    <name evidence="14" type="ORF">Cfor_02696</name>
</gene>
<organism evidence="14 15">
    <name type="scientific">Coptotermes formosanus</name>
    <name type="common">Formosan subterranean termite</name>
    <dbReference type="NCBI Taxonomy" id="36987"/>
    <lineage>
        <taxon>Eukaryota</taxon>
        <taxon>Metazoa</taxon>
        <taxon>Ecdysozoa</taxon>
        <taxon>Arthropoda</taxon>
        <taxon>Hexapoda</taxon>
        <taxon>Insecta</taxon>
        <taxon>Pterygota</taxon>
        <taxon>Neoptera</taxon>
        <taxon>Polyneoptera</taxon>
        <taxon>Dictyoptera</taxon>
        <taxon>Blattodea</taxon>
        <taxon>Blattoidea</taxon>
        <taxon>Termitoidae</taxon>
        <taxon>Rhinotermitidae</taxon>
        <taxon>Coptotermes</taxon>
    </lineage>
</organism>
<dbReference type="SMART" id="SM00437">
    <property type="entry name" value="TOP1Ac"/>
    <property type="match status" value="1"/>
</dbReference>
<feature type="region of interest" description="Disordered" evidence="11">
    <location>
        <begin position="1473"/>
        <end position="1502"/>
    </location>
</feature>
<evidence type="ECO:0000259" key="13">
    <source>
        <dbReference type="PROSITE" id="PS52039"/>
    </source>
</evidence>
<feature type="domain" description="Toprim" evidence="12">
    <location>
        <begin position="663"/>
        <end position="815"/>
    </location>
</feature>
<keyword evidence="15" id="KW-1185">Reference proteome</keyword>
<keyword evidence="5" id="KW-0597">Phosphoprotein</keyword>
<evidence type="ECO:0000256" key="9">
    <source>
        <dbReference type="ARBA" id="ARBA00056363"/>
    </source>
</evidence>
<feature type="region of interest" description="Disordered" evidence="11">
    <location>
        <begin position="166"/>
        <end position="191"/>
    </location>
</feature>
<dbReference type="InterPro" id="IPR023406">
    <property type="entry name" value="Topo_IA_AS"/>
</dbReference>
<accession>A0A6L2PI92</accession>
<dbReference type="Pfam" id="PF01751">
    <property type="entry name" value="Toprim"/>
    <property type="match status" value="1"/>
</dbReference>
<dbReference type="InterPro" id="IPR056452">
    <property type="entry name" value="Zn_ribbon_TOP3B"/>
</dbReference>
<evidence type="ECO:0000313" key="15">
    <source>
        <dbReference type="Proteomes" id="UP000502823"/>
    </source>
</evidence>
<dbReference type="SMART" id="SM00436">
    <property type="entry name" value="TOP1Bc"/>
    <property type="match status" value="1"/>
</dbReference>
<feature type="region of interest" description="Disordered" evidence="11">
    <location>
        <begin position="1"/>
        <end position="28"/>
    </location>
</feature>
<evidence type="ECO:0000256" key="2">
    <source>
        <dbReference type="ARBA" id="ARBA00006903"/>
    </source>
</evidence>
<dbReference type="InterPro" id="IPR007998">
    <property type="entry name" value="DUF719"/>
</dbReference>
<dbReference type="GO" id="GO:0006310">
    <property type="term" value="P:DNA recombination"/>
    <property type="evidence" value="ECO:0007669"/>
    <property type="project" value="TreeGrafter"/>
</dbReference>
<dbReference type="EMBL" id="BLKM01000358">
    <property type="protein sequence ID" value="GFG32299.1"/>
    <property type="molecule type" value="Genomic_DNA"/>
</dbReference>
<comment type="similarity">
    <text evidence="3">Belongs to the type IA topoisomerase family.</text>
</comment>
<comment type="caution">
    <text evidence="14">The sequence shown here is derived from an EMBL/GenBank/DDBJ whole genome shotgun (WGS) entry which is preliminary data.</text>
</comment>
<keyword evidence="7" id="KW-0238">DNA-binding</keyword>
<dbReference type="Gene3D" id="1.10.460.10">
    <property type="entry name" value="Topoisomerase I, domain 2"/>
    <property type="match status" value="1"/>
</dbReference>
<dbReference type="Pfam" id="PF01131">
    <property type="entry name" value="Topoisom_bac"/>
    <property type="match status" value="1"/>
</dbReference>
<feature type="compositionally biased region" description="Basic and acidic residues" evidence="11">
    <location>
        <begin position="166"/>
        <end position="188"/>
    </location>
</feature>
<evidence type="ECO:0000256" key="7">
    <source>
        <dbReference type="ARBA" id="ARBA00023125"/>
    </source>
</evidence>
<dbReference type="CDD" id="cd03362">
    <property type="entry name" value="TOPRIM_TopoIA_TopoIII"/>
    <property type="match status" value="1"/>
</dbReference>
<feature type="compositionally biased region" description="Basic and acidic residues" evidence="11">
    <location>
        <begin position="107"/>
        <end position="119"/>
    </location>
</feature>
<dbReference type="Gene3D" id="2.70.20.10">
    <property type="entry name" value="Topoisomerase I, domain 3"/>
    <property type="match status" value="1"/>
</dbReference>